<evidence type="ECO:0000256" key="5">
    <source>
        <dbReference type="ARBA" id="ARBA00022664"/>
    </source>
</evidence>
<evidence type="ECO:0000256" key="8">
    <source>
        <dbReference type="ARBA" id="ARBA00034695"/>
    </source>
</evidence>
<dbReference type="OrthoDB" id="197400at2759"/>
<dbReference type="SMART" id="SM00333">
    <property type="entry name" value="TUDOR"/>
    <property type="match status" value="1"/>
</dbReference>
<keyword evidence="5" id="KW-0507">mRNA processing</keyword>
<feature type="compositionally biased region" description="Basic residues" evidence="9">
    <location>
        <begin position="163"/>
        <end position="180"/>
    </location>
</feature>
<dbReference type="RefSeq" id="XP_013089942.2">
    <property type="nucleotide sequence ID" value="XM_013234488.2"/>
</dbReference>
<evidence type="ECO:0000256" key="3">
    <source>
        <dbReference type="ARBA" id="ARBA00005371"/>
    </source>
</evidence>
<gene>
    <name evidence="11" type="primary">106073834</name>
</gene>
<dbReference type="GO" id="GO:0003723">
    <property type="term" value="F:RNA binding"/>
    <property type="evidence" value="ECO:0007669"/>
    <property type="project" value="InterPro"/>
</dbReference>
<organism evidence="11 12">
    <name type="scientific">Biomphalaria glabrata</name>
    <name type="common">Bloodfluke planorb</name>
    <name type="synonym">Freshwater snail</name>
    <dbReference type="NCBI Taxonomy" id="6526"/>
    <lineage>
        <taxon>Eukaryota</taxon>
        <taxon>Metazoa</taxon>
        <taxon>Spiralia</taxon>
        <taxon>Lophotrochozoa</taxon>
        <taxon>Mollusca</taxon>
        <taxon>Gastropoda</taxon>
        <taxon>Heterobranchia</taxon>
        <taxon>Euthyneura</taxon>
        <taxon>Panpulmonata</taxon>
        <taxon>Hygrophila</taxon>
        <taxon>Lymnaeoidea</taxon>
        <taxon>Planorbidae</taxon>
        <taxon>Biomphalaria</taxon>
    </lineage>
</organism>
<dbReference type="PANTHER" id="PTHR39267">
    <property type="entry name" value="SURVIVAL MOTOR NEURON-LIKE PROTEIN 1"/>
    <property type="match status" value="1"/>
</dbReference>
<keyword evidence="6" id="KW-0508">mRNA splicing</keyword>
<dbReference type="Pfam" id="PF20636">
    <property type="entry name" value="SMN_G2-BD"/>
    <property type="match status" value="1"/>
</dbReference>
<dbReference type="InterPro" id="IPR049481">
    <property type="entry name" value="SMN_G2-BD"/>
</dbReference>
<dbReference type="CDD" id="cd20398">
    <property type="entry name" value="Tudor_SMN"/>
    <property type="match status" value="1"/>
</dbReference>
<name>A0A2C9M2Y3_BIOGL</name>
<feature type="region of interest" description="Disordered" evidence="9">
    <location>
        <begin position="136"/>
        <end position="190"/>
    </location>
</feature>
<reference evidence="11" key="1">
    <citation type="submission" date="2020-05" db="UniProtKB">
        <authorList>
            <consortium name="EnsemblMetazoa"/>
        </authorList>
    </citation>
    <scope>IDENTIFICATION</scope>
    <source>
        <strain evidence="11">BB02</strain>
    </source>
</reference>
<dbReference type="PROSITE" id="PS50304">
    <property type="entry name" value="TUDOR"/>
    <property type="match status" value="1"/>
</dbReference>
<comment type="subcellular location">
    <subcellularLocation>
        <location evidence="1">Cytoplasm</location>
        <location evidence="1">Myofibril</location>
        <location evidence="1">Sarcomere</location>
        <location evidence="1">Z line</location>
    </subcellularLocation>
    <subcellularLocation>
        <location evidence="2">Nucleus</location>
        <location evidence="2">Cajal body</location>
    </subcellularLocation>
    <subcellularLocation>
        <location evidence="8">Nucleus</location>
        <location evidence="8">Gem</location>
    </subcellularLocation>
</comment>
<dbReference type="AlphaFoldDB" id="A0A2C9M2Y3"/>
<dbReference type="InterPro" id="IPR002999">
    <property type="entry name" value="Tudor"/>
</dbReference>
<feature type="domain" description="Tudor" evidence="10">
    <location>
        <begin position="78"/>
        <end position="138"/>
    </location>
</feature>
<evidence type="ECO:0000256" key="9">
    <source>
        <dbReference type="SAM" id="MobiDB-lite"/>
    </source>
</evidence>
<dbReference type="EnsemblMetazoa" id="BGLB037897-RA">
    <property type="protein sequence ID" value="BGLB037897-PA"/>
    <property type="gene ID" value="BGLB037897"/>
</dbReference>
<evidence type="ECO:0000256" key="6">
    <source>
        <dbReference type="ARBA" id="ARBA00023187"/>
    </source>
</evidence>
<dbReference type="GO" id="GO:0008380">
    <property type="term" value="P:RNA splicing"/>
    <property type="evidence" value="ECO:0007669"/>
    <property type="project" value="UniProtKB-KW"/>
</dbReference>
<sequence>MAGAEHDFVVYRRGEDSESGAWDDTVLIKAYDNAVSAMKAKLAEQHPEFSSSQINVKSQKKKNSKSKSKKKQKQHQASWKVGDVCQAIYSADGELYEAKILSIDNENKTCVLQYVDYGNEEEQSLSDLLPVAIAASSQEQQTDTASETESLRRLPNMQESHTGKQKKKRSALNHHHHPPHAPKWPWGAGFSQMPPPGAVPPYIPHSFPPFQPPHSFPGFHGPGSTASVPPYQPTPFPGFPTPGPTSSAPPIFPCVPPPPPLFTERGSGNENEALYSMLISWYMSGYHTGYFQGLRQSPQNSPGHRTHR</sequence>
<dbReference type="InterPro" id="IPR010304">
    <property type="entry name" value="SMN_Tudor"/>
</dbReference>
<dbReference type="VEuPathDB" id="VectorBase:BGLAX_034757"/>
<accession>A0A2C9M2Y3</accession>
<evidence type="ECO:0000313" key="12">
    <source>
        <dbReference type="Proteomes" id="UP000076420"/>
    </source>
</evidence>
<dbReference type="Proteomes" id="UP000076420">
    <property type="component" value="Unassembled WGS sequence"/>
</dbReference>
<dbReference type="InterPro" id="IPR040424">
    <property type="entry name" value="Smn1"/>
</dbReference>
<dbReference type="GO" id="GO:0015030">
    <property type="term" value="C:Cajal body"/>
    <property type="evidence" value="ECO:0007669"/>
    <property type="project" value="UniProtKB-SubCell"/>
</dbReference>
<proteinExistence type="inferred from homology"/>
<evidence type="ECO:0000259" key="10">
    <source>
        <dbReference type="PROSITE" id="PS50304"/>
    </source>
</evidence>
<dbReference type="GO" id="GO:0030018">
    <property type="term" value="C:Z disc"/>
    <property type="evidence" value="ECO:0007669"/>
    <property type="project" value="UniProtKB-SubCell"/>
</dbReference>
<dbReference type="Gene3D" id="2.30.30.140">
    <property type="match status" value="1"/>
</dbReference>
<evidence type="ECO:0000256" key="2">
    <source>
        <dbReference type="ARBA" id="ARBA00004408"/>
    </source>
</evidence>
<dbReference type="Pfam" id="PF06003">
    <property type="entry name" value="SMN_Tudor"/>
    <property type="match status" value="1"/>
</dbReference>
<keyword evidence="4" id="KW-0963">Cytoplasm</keyword>
<feature type="region of interest" description="Disordered" evidence="9">
    <location>
        <begin position="45"/>
        <end position="77"/>
    </location>
</feature>
<dbReference type="PANTHER" id="PTHR39267:SF1">
    <property type="entry name" value="SURVIVAL MOTOR NEURON PROTEIN"/>
    <property type="match status" value="1"/>
</dbReference>
<dbReference type="STRING" id="6526.A0A2C9M2Y3"/>
<dbReference type="InterPro" id="IPR047298">
    <property type="entry name" value="Tudor_SMN_eumet"/>
</dbReference>
<dbReference type="SUPFAM" id="SSF63748">
    <property type="entry name" value="Tudor/PWWP/MBT"/>
    <property type="match status" value="1"/>
</dbReference>
<dbReference type="InterPro" id="IPR047313">
    <property type="entry name" value="SMN_C"/>
</dbReference>
<dbReference type="GO" id="GO:0006397">
    <property type="term" value="P:mRNA processing"/>
    <property type="evidence" value="ECO:0007669"/>
    <property type="project" value="UniProtKB-KW"/>
</dbReference>
<comment type="similarity">
    <text evidence="3">Belongs to the SMN family.</text>
</comment>
<evidence type="ECO:0000313" key="11">
    <source>
        <dbReference type="EnsemblMetazoa" id="BGLB037897-PA"/>
    </source>
</evidence>
<feature type="compositionally biased region" description="Polar residues" evidence="9">
    <location>
        <begin position="136"/>
        <end position="148"/>
    </location>
</feature>
<dbReference type="CDD" id="cd22851">
    <property type="entry name" value="SMN_N"/>
    <property type="match status" value="1"/>
</dbReference>
<feature type="compositionally biased region" description="Basic residues" evidence="9">
    <location>
        <begin position="58"/>
        <end position="74"/>
    </location>
</feature>
<dbReference type="Gene3D" id="3.40.190.10">
    <property type="entry name" value="Periplasmic binding protein-like II"/>
    <property type="match status" value="1"/>
</dbReference>
<dbReference type="VEuPathDB" id="VectorBase:BGLB037897"/>
<dbReference type="GO" id="GO:0097504">
    <property type="term" value="C:Gemini of Cajal bodies"/>
    <property type="evidence" value="ECO:0007669"/>
    <property type="project" value="UniProtKB-SubCell"/>
</dbReference>
<dbReference type="KEGG" id="bgt:106073834"/>
<evidence type="ECO:0000256" key="4">
    <source>
        <dbReference type="ARBA" id="ARBA00022490"/>
    </source>
</evidence>
<protein>
    <recommendedName>
        <fullName evidence="10">Tudor domain-containing protein</fullName>
    </recommendedName>
</protein>
<evidence type="ECO:0000256" key="7">
    <source>
        <dbReference type="ARBA" id="ARBA00023242"/>
    </source>
</evidence>
<dbReference type="CDD" id="cd22852">
    <property type="entry name" value="SMN_C"/>
    <property type="match status" value="1"/>
</dbReference>
<keyword evidence="7" id="KW-0539">Nucleus</keyword>
<evidence type="ECO:0000256" key="1">
    <source>
        <dbReference type="ARBA" id="ARBA00004216"/>
    </source>
</evidence>
<dbReference type="Pfam" id="PF20635">
    <property type="entry name" value="SMN_YG-box"/>
    <property type="match status" value="1"/>
</dbReference>